<evidence type="ECO:0000259" key="2">
    <source>
        <dbReference type="Pfam" id="PF01370"/>
    </source>
</evidence>
<comment type="caution">
    <text evidence="3">The sequence shown here is derived from an EMBL/GenBank/DDBJ whole genome shotgun (WGS) entry which is preliminary data.</text>
</comment>
<proteinExistence type="inferred from homology"/>
<dbReference type="PROSITE" id="PS00061">
    <property type="entry name" value="ADH_SHORT"/>
    <property type="match status" value="1"/>
</dbReference>
<comment type="similarity">
    <text evidence="1">Belongs to the NAD(P)-dependent epimerase/dehydratase family.</text>
</comment>
<sequence>MNSLFKDCRVLVTGGYGFIGSHFIQRLLTLQAKVGILTRESSNSWRLNNVLSSIEVYEADIRNKTQVQNTVKKFHPDYICHFAAYGVNPTHKDYMSAVETNVIGTINIIQAARLVDCKKIINLGSSSEYGNKTELIDENMVLNPVDIYGSSKAAATIIAHQIARENNINIITLRPFGVFGEMEAPHKLFAHIILQTLQSRNVDLTLCNQLRDYCYIDNIVDACILAIENDSVQNDIFNIGSGEVHQLKYYVELLFGHLQTDKKPNYGALPYRENERWVPKPNISKVKKMLSWEPKIDVEEGIVRTISWYKHNKHLYPNL</sequence>
<accession>A0ABU8G1S4</accession>
<dbReference type="InterPro" id="IPR020904">
    <property type="entry name" value="Sc_DH/Rdtase_CS"/>
</dbReference>
<dbReference type="EMBL" id="JBAWSV010000011">
    <property type="protein sequence ID" value="MEI4832215.1"/>
    <property type="molecule type" value="Genomic_DNA"/>
</dbReference>
<keyword evidence="4" id="KW-1185">Reference proteome</keyword>
<evidence type="ECO:0000256" key="1">
    <source>
        <dbReference type="ARBA" id="ARBA00007637"/>
    </source>
</evidence>
<dbReference type="InterPro" id="IPR001509">
    <property type="entry name" value="Epimerase_deHydtase"/>
</dbReference>
<reference evidence="3 4" key="1">
    <citation type="submission" date="2024-01" db="EMBL/GenBank/DDBJ databases">
        <title>Seven novel Bacillus-like species.</title>
        <authorList>
            <person name="Liu G."/>
        </authorList>
    </citation>
    <scope>NUCLEOTIDE SEQUENCE [LARGE SCALE GENOMIC DNA]</scope>
    <source>
        <strain evidence="3 4">FJAT-53711</strain>
    </source>
</reference>
<dbReference type="Proteomes" id="UP001367922">
    <property type="component" value="Unassembled WGS sequence"/>
</dbReference>
<dbReference type="SUPFAM" id="SSF51735">
    <property type="entry name" value="NAD(P)-binding Rossmann-fold domains"/>
    <property type="match status" value="1"/>
</dbReference>
<dbReference type="Gene3D" id="3.40.50.720">
    <property type="entry name" value="NAD(P)-binding Rossmann-like Domain"/>
    <property type="match status" value="1"/>
</dbReference>
<evidence type="ECO:0000313" key="3">
    <source>
        <dbReference type="EMBL" id="MEI4832215.1"/>
    </source>
</evidence>
<feature type="domain" description="NAD-dependent epimerase/dehydratase" evidence="2">
    <location>
        <begin position="10"/>
        <end position="240"/>
    </location>
</feature>
<gene>
    <name evidence="3" type="ORF">WAX78_22780</name>
</gene>
<name>A0ABU8G1S4_9BACI</name>
<dbReference type="Pfam" id="PF01370">
    <property type="entry name" value="Epimerase"/>
    <property type="match status" value="1"/>
</dbReference>
<evidence type="ECO:0000313" key="4">
    <source>
        <dbReference type="Proteomes" id="UP001367922"/>
    </source>
</evidence>
<dbReference type="InterPro" id="IPR036291">
    <property type="entry name" value="NAD(P)-bd_dom_sf"/>
</dbReference>
<protein>
    <submittedName>
        <fullName evidence="3">SDR family NAD(P)-dependent oxidoreductase</fullName>
    </submittedName>
</protein>
<organism evidence="3 4">
    <name type="scientific">Bacillus yunxiaonensis</name>
    <dbReference type="NCBI Taxonomy" id="3127665"/>
    <lineage>
        <taxon>Bacteria</taxon>
        <taxon>Bacillati</taxon>
        <taxon>Bacillota</taxon>
        <taxon>Bacilli</taxon>
        <taxon>Bacillales</taxon>
        <taxon>Bacillaceae</taxon>
        <taxon>Bacillus</taxon>
    </lineage>
</organism>
<dbReference type="RefSeq" id="WP_336484379.1">
    <property type="nucleotide sequence ID" value="NZ_JBAWSV010000011.1"/>
</dbReference>
<dbReference type="PANTHER" id="PTHR43000">
    <property type="entry name" value="DTDP-D-GLUCOSE 4,6-DEHYDRATASE-RELATED"/>
    <property type="match status" value="1"/>
</dbReference>